<dbReference type="KEGG" id="scor:J3U87_20910"/>
<dbReference type="EC" id="3.5.3.6" evidence="3"/>
<dbReference type="InterPro" id="IPR003876">
    <property type="entry name" value="Arg_deiminase"/>
</dbReference>
<evidence type="ECO:0000256" key="1">
    <source>
        <dbReference type="ARBA" id="ARBA00005213"/>
    </source>
</evidence>
<proteinExistence type="inferred from homology"/>
<dbReference type="GO" id="GO:0016990">
    <property type="term" value="F:arginine deiminase activity"/>
    <property type="evidence" value="ECO:0007669"/>
    <property type="project" value="UniProtKB-EC"/>
</dbReference>
<feature type="active site" description="Amidino-cysteine intermediate" evidence="6">
    <location>
        <position position="409"/>
    </location>
</feature>
<evidence type="ECO:0000256" key="6">
    <source>
        <dbReference type="PIRSR" id="PIRSR006356-1"/>
    </source>
</evidence>
<comment type="catalytic activity">
    <reaction evidence="5">
        <text>L-arginine + H2O = L-citrulline + NH4(+)</text>
        <dbReference type="Rhea" id="RHEA:19597"/>
        <dbReference type="ChEBI" id="CHEBI:15377"/>
        <dbReference type="ChEBI" id="CHEBI:28938"/>
        <dbReference type="ChEBI" id="CHEBI:32682"/>
        <dbReference type="ChEBI" id="CHEBI:57743"/>
        <dbReference type="EC" id="3.5.3.6"/>
    </reaction>
</comment>
<dbReference type="PRINTS" id="PR01466">
    <property type="entry name" value="ARGDEIMINASE"/>
</dbReference>
<dbReference type="RefSeq" id="WP_237377714.1">
    <property type="nucleotide sequence ID" value="NZ_CP071793.1"/>
</dbReference>
<comment type="pathway">
    <text evidence="1">Amino-acid degradation; L-arginine degradation via ADI pathway; carbamoyl phosphate from L-arginine: step 1/2.</text>
</comment>
<dbReference type="Proteomes" id="UP000663929">
    <property type="component" value="Chromosome"/>
</dbReference>
<evidence type="ECO:0000313" key="8">
    <source>
        <dbReference type="Proteomes" id="UP000663929"/>
    </source>
</evidence>
<evidence type="ECO:0000313" key="7">
    <source>
        <dbReference type="EMBL" id="QTD48052.1"/>
    </source>
</evidence>
<dbReference type="SUPFAM" id="SSF55909">
    <property type="entry name" value="Pentein"/>
    <property type="match status" value="1"/>
</dbReference>
<evidence type="ECO:0000256" key="5">
    <source>
        <dbReference type="ARBA" id="ARBA00049429"/>
    </source>
</evidence>
<dbReference type="EMBL" id="CP071793">
    <property type="protein sequence ID" value="QTD48052.1"/>
    <property type="molecule type" value="Genomic_DNA"/>
</dbReference>
<keyword evidence="8" id="KW-1185">Reference proteome</keyword>
<evidence type="ECO:0000256" key="4">
    <source>
        <dbReference type="ARBA" id="ARBA00022801"/>
    </source>
</evidence>
<dbReference type="GO" id="GO:0019546">
    <property type="term" value="P:L-arginine deiminase pathway"/>
    <property type="evidence" value="ECO:0007669"/>
    <property type="project" value="TreeGrafter"/>
</dbReference>
<dbReference type="Gene3D" id="1.10.3930.10">
    <property type="entry name" value="Arginine deiminase"/>
    <property type="match status" value="1"/>
</dbReference>
<sequence>MTQLSVYSEIGRLRAVAVHSPGLEVDRMTPSLMHELLFDDILFGKEAREEHDVFSKVIAKVADDVYDVQEMLATSLGQEGARRHFLDRFCVLHQLQSADRDRLEALDDRTLAELSVAGWYEDIDQGTRYRFRFPPVPNLLFMRDPAAVIGNGVSLNHMATNARRAEPFILDTVMRFHPKYRIDDESRIWFDAIPGYLSGLPELNNTIEGGDILVLSQDILAIGVSIRTTQSAVTMLAEKLRAQEKFKTLFAVLMPHERAVMHLDTIFTQIDREHCLVFPPFFCKGIDSLPVIKMDLSGPKLEITLKDNFLSALADEGHALKPILCGGKNRLDQEREQWTDGANAFCLAPGVILGYSRNLKTANELEKVGYNVVSGEEVLAKDIDLLDGKRYLVMISGNELSRARGGARCMTFPLRRDPI</sequence>
<dbReference type="PANTHER" id="PTHR47271">
    <property type="entry name" value="ARGININE DEIMINASE"/>
    <property type="match status" value="1"/>
</dbReference>
<dbReference type="AlphaFoldDB" id="A0A8A4TFT6"/>
<name>A0A8A4TFT6_SULCO</name>
<accession>A0A8A4TFT6</accession>
<gene>
    <name evidence="7" type="ORF">J3U87_20910</name>
</gene>
<reference evidence="7" key="1">
    <citation type="submission" date="2021-03" db="EMBL/GenBank/DDBJ databases">
        <title>Acanthopleuribacteraceae sp. M133.</title>
        <authorList>
            <person name="Wang G."/>
        </authorList>
    </citation>
    <scope>NUCLEOTIDE SEQUENCE</scope>
    <source>
        <strain evidence="7">M133</strain>
    </source>
</reference>
<dbReference type="Pfam" id="PF02274">
    <property type="entry name" value="ADI"/>
    <property type="match status" value="1"/>
</dbReference>
<dbReference type="Gene3D" id="3.75.10.10">
    <property type="entry name" value="L-arginine/glycine Amidinotransferase, Chain A"/>
    <property type="match status" value="1"/>
</dbReference>
<keyword evidence="4" id="KW-0378">Hydrolase</keyword>
<dbReference type="PANTHER" id="PTHR47271:SF2">
    <property type="entry name" value="ARGININE DEIMINASE"/>
    <property type="match status" value="1"/>
</dbReference>
<organism evidence="7 8">
    <name type="scientific">Sulfidibacter corallicola</name>
    <dbReference type="NCBI Taxonomy" id="2818388"/>
    <lineage>
        <taxon>Bacteria</taxon>
        <taxon>Pseudomonadati</taxon>
        <taxon>Acidobacteriota</taxon>
        <taxon>Holophagae</taxon>
        <taxon>Acanthopleuribacterales</taxon>
        <taxon>Acanthopleuribacteraceae</taxon>
        <taxon>Sulfidibacter</taxon>
    </lineage>
</organism>
<evidence type="ECO:0000256" key="3">
    <source>
        <dbReference type="ARBA" id="ARBA00012171"/>
    </source>
</evidence>
<protein>
    <recommendedName>
        <fullName evidence="3">arginine deiminase</fullName>
        <ecNumber evidence="3">3.5.3.6</ecNumber>
    </recommendedName>
</protein>
<dbReference type="PIRSF" id="PIRSF006356">
    <property type="entry name" value="Arg_deiminase"/>
    <property type="match status" value="1"/>
</dbReference>
<evidence type="ECO:0000256" key="2">
    <source>
        <dbReference type="ARBA" id="ARBA00010206"/>
    </source>
</evidence>
<comment type="similarity">
    <text evidence="2">Belongs to the arginine deiminase family.</text>
</comment>